<comment type="caution">
    <text evidence="5">Lacks conserved residue(s) required for the propagation of feature annotation.</text>
</comment>
<dbReference type="InterPro" id="IPR036291">
    <property type="entry name" value="NAD(P)-bd_dom_sf"/>
</dbReference>
<dbReference type="GO" id="GO:0008446">
    <property type="term" value="F:GDP-mannose 4,6-dehydratase activity"/>
    <property type="evidence" value="ECO:0007669"/>
    <property type="project" value="UniProtKB-EC"/>
</dbReference>
<dbReference type="Proteomes" id="UP001429984">
    <property type="component" value="Unassembled WGS sequence"/>
</dbReference>
<name>A0ABS0BC81_9GAMM</name>
<dbReference type="Pfam" id="PF16363">
    <property type="entry name" value="GDP_Man_Dehyd"/>
    <property type="match status" value="1"/>
</dbReference>
<dbReference type="EC" id="4.2.1.47" evidence="3 5"/>
<accession>A0ABS0BC81</accession>
<keyword evidence="5" id="KW-0521">NADP</keyword>
<evidence type="ECO:0000259" key="6">
    <source>
        <dbReference type="Pfam" id="PF16363"/>
    </source>
</evidence>
<evidence type="ECO:0000256" key="1">
    <source>
        <dbReference type="ARBA" id="ARBA00001937"/>
    </source>
</evidence>
<evidence type="ECO:0000313" key="7">
    <source>
        <dbReference type="EMBL" id="MBF6025878.1"/>
    </source>
</evidence>
<dbReference type="InterPro" id="IPR016040">
    <property type="entry name" value="NAD(P)-bd_dom"/>
</dbReference>
<protein>
    <recommendedName>
        <fullName evidence="3 5">GDP-mannose 4,6-dehydratase</fullName>
        <ecNumber evidence="3 5">4.2.1.47</ecNumber>
    </recommendedName>
    <alternativeName>
        <fullName evidence="5">GDP-D-mannose dehydratase</fullName>
    </alternativeName>
</protein>
<proteinExistence type="inferred from homology"/>
<organism evidence="7 8">
    <name type="scientific">Lysobacter niastensis</name>
    <dbReference type="NCBI Taxonomy" id="380629"/>
    <lineage>
        <taxon>Bacteria</taxon>
        <taxon>Pseudomonadati</taxon>
        <taxon>Pseudomonadota</taxon>
        <taxon>Gammaproteobacteria</taxon>
        <taxon>Lysobacterales</taxon>
        <taxon>Lysobacteraceae</taxon>
        <taxon>Lysobacter</taxon>
    </lineage>
</organism>
<dbReference type="CDD" id="cd05260">
    <property type="entry name" value="GDP_MD_SDR_e"/>
    <property type="match status" value="1"/>
</dbReference>
<evidence type="ECO:0000256" key="2">
    <source>
        <dbReference type="ARBA" id="ARBA00009263"/>
    </source>
</evidence>
<dbReference type="PANTHER" id="PTHR43715:SF1">
    <property type="entry name" value="GDP-MANNOSE 4,6 DEHYDRATASE"/>
    <property type="match status" value="1"/>
</dbReference>
<evidence type="ECO:0000256" key="5">
    <source>
        <dbReference type="HAMAP-Rule" id="MF_00955"/>
    </source>
</evidence>
<comment type="catalytic activity">
    <reaction evidence="5">
        <text>GDP-alpha-D-mannose = GDP-4-dehydro-alpha-D-rhamnose + H2O</text>
        <dbReference type="Rhea" id="RHEA:23820"/>
        <dbReference type="ChEBI" id="CHEBI:15377"/>
        <dbReference type="ChEBI" id="CHEBI:57527"/>
        <dbReference type="ChEBI" id="CHEBI:57964"/>
        <dbReference type="EC" id="4.2.1.47"/>
    </reaction>
</comment>
<dbReference type="HAMAP" id="MF_00955">
    <property type="entry name" value="GDP_Man_dehydratase"/>
    <property type="match status" value="1"/>
</dbReference>
<sequence length="370" mass="41967">MPIPKRRVAGLKRALITGVTGQDGAYLAELLLEKGYEVHGIKRRASSFNTKRIDHLYRDPHEAGVRFFLHHGDVTDSSSLIRIMQQTQPDEVYNLAAQSHVAVSFEQPEYTADTNALGTLRLLEAIRILGMEDRTRFYQASTSEMYGMVQEVPQRETTPFYPRSPYAAAKLYAYWITVNYREARGMHASNGILFNHESPVRGENFVTRKITRGLARIKLGLQNCLYLGNLDAKRDWGHARDYVVAQWLILQQDNPGDYVIASGHQYSVREFVSAVAREMGIELTWRGSGLQEQGMDGEGRVIVAVDPRYFRPAEVDTLLGDATKAKRELGWEPKIAFAELVREMTEADLRAAQRDALITQHGYRADDFNE</sequence>
<dbReference type="Gene3D" id="3.90.25.10">
    <property type="entry name" value="UDP-galactose 4-epimerase, domain 1"/>
    <property type="match status" value="1"/>
</dbReference>
<gene>
    <name evidence="5 7" type="primary">gmd</name>
    <name evidence="7" type="ORF">IU514_17755</name>
</gene>
<dbReference type="PANTHER" id="PTHR43715">
    <property type="entry name" value="GDP-MANNOSE 4,6-DEHYDRATASE"/>
    <property type="match status" value="1"/>
</dbReference>
<keyword evidence="4 5" id="KW-0456">Lyase</keyword>
<dbReference type="InterPro" id="IPR006368">
    <property type="entry name" value="GDP_Man_deHydtase"/>
</dbReference>
<comment type="caution">
    <text evidence="7">The sequence shown here is derived from an EMBL/GenBank/DDBJ whole genome shotgun (WGS) entry which is preliminary data.</text>
</comment>
<dbReference type="Gene3D" id="3.40.50.720">
    <property type="entry name" value="NAD(P)-binding Rossmann-like Domain"/>
    <property type="match status" value="1"/>
</dbReference>
<evidence type="ECO:0000256" key="3">
    <source>
        <dbReference type="ARBA" id="ARBA00011989"/>
    </source>
</evidence>
<feature type="domain" description="NAD(P)-binding" evidence="6">
    <location>
        <begin position="15"/>
        <end position="344"/>
    </location>
</feature>
<dbReference type="NCBIfam" id="TIGR01472">
    <property type="entry name" value="gmd"/>
    <property type="match status" value="1"/>
</dbReference>
<comment type="function">
    <text evidence="5">Catalyzes the conversion of GDP-D-mannose to GDP-4-dehydro-6-deoxy-D-mannose.</text>
</comment>
<reference evidence="7 8" key="1">
    <citation type="submission" date="2020-11" db="EMBL/GenBank/DDBJ databases">
        <title>Draft Genome Sequence and Secondary Metabolite Biosynthetic Potential of the Lysobacter niastensis Type strain DSM 18481.</title>
        <authorList>
            <person name="Turrini P."/>
            <person name="Artuso I."/>
            <person name="Tescari M."/>
            <person name="Lugli G.A."/>
            <person name="Frangipani E."/>
            <person name="Ventura M."/>
            <person name="Visca P."/>
        </authorList>
    </citation>
    <scope>NUCLEOTIDE SEQUENCE [LARGE SCALE GENOMIC DNA]</scope>
    <source>
        <strain evidence="7 8">DSM 18481</strain>
    </source>
</reference>
<keyword evidence="8" id="KW-1185">Reference proteome</keyword>
<dbReference type="SUPFAM" id="SSF51735">
    <property type="entry name" value="NAD(P)-binding Rossmann-fold domains"/>
    <property type="match status" value="1"/>
</dbReference>
<evidence type="ECO:0000313" key="8">
    <source>
        <dbReference type="Proteomes" id="UP001429984"/>
    </source>
</evidence>
<dbReference type="EMBL" id="JADLZT010000012">
    <property type="protein sequence ID" value="MBF6025878.1"/>
    <property type="molecule type" value="Genomic_DNA"/>
</dbReference>
<comment type="similarity">
    <text evidence="2 5">Belongs to the NAD(P)-dependent epimerase/dehydratase family. GDP-mannose 4,6-dehydratase subfamily.</text>
</comment>
<evidence type="ECO:0000256" key="4">
    <source>
        <dbReference type="ARBA" id="ARBA00023239"/>
    </source>
</evidence>
<comment type="cofactor">
    <cofactor evidence="1 5">
        <name>NADP(+)</name>
        <dbReference type="ChEBI" id="CHEBI:58349"/>
    </cofactor>
</comment>